<evidence type="ECO:0000313" key="2">
    <source>
        <dbReference type="Proteomes" id="UP000245489"/>
    </source>
</evidence>
<dbReference type="OrthoDB" id="9803723at2"/>
<reference evidence="1 2" key="1">
    <citation type="submission" date="2018-05" db="EMBL/GenBank/DDBJ databases">
        <title>Genomic Encyclopedia of Archaeal and Bacterial Type Strains, Phase II (KMG-II): from individual species to whole genera.</title>
        <authorList>
            <person name="Goeker M."/>
        </authorList>
    </citation>
    <scope>NUCLEOTIDE SEQUENCE [LARGE SCALE GENOMIC DNA]</scope>
    <source>
        <strain evidence="1 2">DSM 22214</strain>
    </source>
</reference>
<dbReference type="Proteomes" id="UP000245489">
    <property type="component" value="Unassembled WGS sequence"/>
</dbReference>
<gene>
    <name evidence="1" type="ORF">LV89_03385</name>
</gene>
<dbReference type="EMBL" id="QGGO01000019">
    <property type="protein sequence ID" value="PWK22673.1"/>
    <property type="molecule type" value="Genomic_DNA"/>
</dbReference>
<proteinExistence type="predicted"/>
<keyword evidence="2" id="KW-1185">Reference proteome</keyword>
<dbReference type="InterPro" id="IPR036782">
    <property type="entry name" value="NE0471-like_N"/>
</dbReference>
<dbReference type="RefSeq" id="WP_109744082.1">
    <property type="nucleotide sequence ID" value="NZ_QGGO01000019.1"/>
</dbReference>
<dbReference type="SUPFAM" id="SSF143880">
    <property type="entry name" value="NE0471 N-terminal domain-like"/>
    <property type="match status" value="1"/>
</dbReference>
<accession>A0A316E1N3</accession>
<dbReference type="AlphaFoldDB" id="A0A316E1N3"/>
<comment type="caution">
    <text evidence="1">The sequence shown here is derived from an EMBL/GenBank/DDBJ whole genome shotgun (WGS) entry which is preliminary data.</text>
</comment>
<dbReference type="InterPro" id="IPR018841">
    <property type="entry name" value="DUF2442"/>
</dbReference>
<dbReference type="Pfam" id="PF10387">
    <property type="entry name" value="DUF2442"/>
    <property type="match status" value="1"/>
</dbReference>
<evidence type="ECO:0000313" key="1">
    <source>
        <dbReference type="EMBL" id="PWK22673.1"/>
    </source>
</evidence>
<name>A0A316E1N3_9BACT</name>
<organism evidence="1 2">
    <name type="scientific">Arcicella aurantiaca</name>
    <dbReference type="NCBI Taxonomy" id="591202"/>
    <lineage>
        <taxon>Bacteria</taxon>
        <taxon>Pseudomonadati</taxon>
        <taxon>Bacteroidota</taxon>
        <taxon>Cytophagia</taxon>
        <taxon>Cytophagales</taxon>
        <taxon>Flectobacillaceae</taxon>
        <taxon>Arcicella</taxon>
    </lineage>
</organism>
<sequence>MFPRLIDVKGLTNYRLALKYDDGTQGIADVSHLAHKGIFQQWDEDGLFNNAYIDKESNAVAWNEGLDLCPDSLYLKLVGLSFEDWKKKEHYATN</sequence>
<dbReference type="Gene3D" id="3.30.2020.10">
    <property type="entry name" value="NE0471-like N-terminal domain"/>
    <property type="match status" value="1"/>
</dbReference>
<protein>
    <submittedName>
        <fullName evidence="1">Uncharacterized protein DUF2442</fullName>
    </submittedName>
</protein>